<dbReference type="PANTHER" id="PTHR40606">
    <property type="match status" value="1"/>
</dbReference>
<dbReference type="AlphaFoldDB" id="A0AB39BN27"/>
<name>A0AB39BN27_9MICO</name>
<dbReference type="RefSeq" id="WP_368499941.1">
    <property type="nucleotide sequence ID" value="NZ_CP162512.1"/>
</dbReference>
<gene>
    <name evidence="2" type="ORF">ABFY20_20005</name>
</gene>
<dbReference type="InterPro" id="IPR036913">
    <property type="entry name" value="YegP-like_sf"/>
</dbReference>
<reference evidence="2" key="1">
    <citation type="submission" date="2024-05" db="EMBL/GenBank/DDBJ databases">
        <title>Herbiconiux sp. A18JL235.</title>
        <authorList>
            <person name="Zhang G."/>
        </authorList>
    </citation>
    <scope>NUCLEOTIDE SEQUENCE</scope>
    <source>
        <strain evidence="2">A18JL235</strain>
        <plasmid evidence="2">unnamed1</plasmid>
    </source>
</reference>
<geneLocation type="plasmid" evidence="2">
    <name>unnamed1</name>
</geneLocation>
<proteinExistence type="predicted"/>
<feature type="domain" description="DUF1508" evidence="1">
    <location>
        <begin position="12"/>
        <end position="57"/>
    </location>
</feature>
<dbReference type="Pfam" id="PF07411">
    <property type="entry name" value="DUF1508"/>
    <property type="match status" value="1"/>
</dbReference>
<dbReference type="SUPFAM" id="SSF160113">
    <property type="entry name" value="YegP-like"/>
    <property type="match status" value="1"/>
</dbReference>
<dbReference type="PANTHER" id="PTHR40606:SF1">
    <property type="entry name" value="UPF0339 PROTEIN YEGP"/>
    <property type="match status" value="1"/>
</dbReference>
<sequence>MAGKFELYKSPNGEFRFRLKAGNGEIIATSEGYTSRAGAKNGIESVKMNAEDAEVVDLS</sequence>
<organism evidence="2">
    <name type="scientific">Herbiconiux sp. A18JL235</name>
    <dbReference type="NCBI Taxonomy" id="3152363"/>
    <lineage>
        <taxon>Bacteria</taxon>
        <taxon>Bacillati</taxon>
        <taxon>Actinomycetota</taxon>
        <taxon>Actinomycetes</taxon>
        <taxon>Micrococcales</taxon>
        <taxon>Microbacteriaceae</taxon>
        <taxon>Herbiconiux</taxon>
    </lineage>
</organism>
<accession>A0AB39BN27</accession>
<dbReference type="InterPro" id="IPR010879">
    <property type="entry name" value="DUF1508"/>
</dbReference>
<dbReference type="Gene3D" id="3.30.160.160">
    <property type="entry name" value="YegP-like"/>
    <property type="match status" value="1"/>
</dbReference>
<protein>
    <submittedName>
        <fullName evidence="2">YegP family protein</fullName>
    </submittedName>
</protein>
<keyword evidence="2" id="KW-0614">Plasmid</keyword>
<evidence type="ECO:0000259" key="1">
    <source>
        <dbReference type="Pfam" id="PF07411"/>
    </source>
</evidence>
<dbReference type="EMBL" id="CP162512">
    <property type="protein sequence ID" value="XDI07578.1"/>
    <property type="molecule type" value="Genomic_DNA"/>
</dbReference>
<evidence type="ECO:0000313" key="2">
    <source>
        <dbReference type="EMBL" id="XDI07578.1"/>
    </source>
</evidence>
<dbReference type="InterPro" id="IPR051141">
    <property type="entry name" value="UPF0339_domain"/>
</dbReference>